<evidence type="ECO:0000313" key="4">
    <source>
        <dbReference type="EMBL" id="MBD2604015.1"/>
    </source>
</evidence>
<feature type="domain" description="Capsule synthesis protein CapA" evidence="3">
    <location>
        <begin position="70"/>
        <end position="310"/>
    </location>
</feature>
<evidence type="ECO:0000256" key="2">
    <source>
        <dbReference type="SAM" id="Phobius"/>
    </source>
</evidence>
<sequence length="389" mass="43239">MANRIGRLLPLSFISFCFCVGISIGIFVRFGQVQRSQAASSEEAIPLLPGYEPQYTPPSGFEEPESDYITIQAVGDVIPGTNYPDNRLPRDRNQLIPKSVRAYLQRADLLLGNLETSLTTYPYSSKDINQGQTFAFRSPPTYAKLFADVGFDVFNMANNHALDFGKTGFRDTVNNLAAVGIETLGHKNQILYKQVRNVPVAMIGFTTYDIYNSMHDLETAKALVDEARSNANLVIISMQAGAEGTGAMHVKNKTEYFYGEDRGNSLQFARTMIDVGADLVIGHGPHVPRAMEIYKGKLIAYSLGNFLGYRTLSTKAETGYSMILEVKMNPYGELVGSKIIPVRINKQGIPHIDQRFTTVSLLRYLNKNDFPKKPMKINKQGEIVLANIK</sequence>
<keyword evidence="5" id="KW-1185">Reference proteome</keyword>
<accession>A0ABR8GLJ2</accession>
<dbReference type="EMBL" id="JACJTA010000007">
    <property type="protein sequence ID" value="MBD2604015.1"/>
    <property type="molecule type" value="Genomic_DNA"/>
</dbReference>
<proteinExistence type="inferred from homology"/>
<feature type="transmembrane region" description="Helical" evidence="2">
    <location>
        <begin position="7"/>
        <end position="28"/>
    </location>
</feature>
<comment type="similarity">
    <text evidence="1">Belongs to the CapA family.</text>
</comment>
<evidence type="ECO:0000256" key="1">
    <source>
        <dbReference type="ARBA" id="ARBA00005662"/>
    </source>
</evidence>
<evidence type="ECO:0000259" key="3">
    <source>
        <dbReference type="SMART" id="SM00854"/>
    </source>
</evidence>
<keyword evidence="2" id="KW-0812">Transmembrane</keyword>
<dbReference type="RefSeq" id="WP_029632853.1">
    <property type="nucleotide sequence ID" value="NZ_JACJTA010000007.1"/>
</dbReference>
<dbReference type="SUPFAM" id="SSF56300">
    <property type="entry name" value="Metallo-dependent phosphatases"/>
    <property type="match status" value="1"/>
</dbReference>
<protein>
    <submittedName>
        <fullName evidence="4">CapA family protein</fullName>
    </submittedName>
</protein>
<dbReference type="CDD" id="cd07381">
    <property type="entry name" value="MPP_CapA"/>
    <property type="match status" value="1"/>
</dbReference>
<dbReference type="Gene3D" id="3.60.21.10">
    <property type="match status" value="1"/>
</dbReference>
<dbReference type="InterPro" id="IPR052169">
    <property type="entry name" value="CW_Biosynth-Accessory"/>
</dbReference>
<dbReference type="InterPro" id="IPR029052">
    <property type="entry name" value="Metallo-depent_PP-like"/>
</dbReference>
<dbReference type="InterPro" id="IPR019079">
    <property type="entry name" value="Capsule_synth_CapA"/>
</dbReference>
<organism evidence="4 5">
    <name type="scientific">Scytonema hofmannii FACHB-248</name>
    <dbReference type="NCBI Taxonomy" id="1842502"/>
    <lineage>
        <taxon>Bacteria</taxon>
        <taxon>Bacillati</taxon>
        <taxon>Cyanobacteriota</taxon>
        <taxon>Cyanophyceae</taxon>
        <taxon>Nostocales</taxon>
        <taxon>Scytonemataceae</taxon>
        <taxon>Scytonema</taxon>
    </lineage>
</organism>
<evidence type="ECO:0000313" key="5">
    <source>
        <dbReference type="Proteomes" id="UP000660380"/>
    </source>
</evidence>
<dbReference type="SMART" id="SM00854">
    <property type="entry name" value="PGA_cap"/>
    <property type="match status" value="1"/>
</dbReference>
<reference evidence="4 5" key="1">
    <citation type="journal article" date="2020" name="ISME J.">
        <title>Comparative genomics reveals insights into cyanobacterial evolution and habitat adaptation.</title>
        <authorList>
            <person name="Chen M.Y."/>
            <person name="Teng W.K."/>
            <person name="Zhao L."/>
            <person name="Hu C.X."/>
            <person name="Zhou Y.K."/>
            <person name="Han B.P."/>
            <person name="Song L.R."/>
            <person name="Shu W.S."/>
        </authorList>
    </citation>
    <scope>NUCLEOTIDE SEQUENCE [LARGE SCALE GENOMIC DNA]</scope>
    <source>
        <strain evidence="4 5">FACHB-248</strain>
    </source>
</reference>
<comment type="caution">
    <text evidence="4">The sequence shown here is derived from an EMBL/GenBank/DDBJ whole genome shotgun (WGS) entry which is preliminary data.</text>
</comment>
<dbReference type="PANTHER" id="PTHR33393:SF11">
    <property type="entry name" value="POLYGLUTAMINE SYNTHESIS ACCESSORY PROTEIN RV0574C-RELATED"/>
    <property type="match status" value="1"/>
</dbReference>
<dbReference type="PANTHER" id="PTHR33393">
    <property type="entry name" value="POLYGLUTAMINE SYNTHESIS ACCESSORY PROTEIN RV0574C-RELATED"/>
    <property type="match status" value="1"/>
</dbReference>
<gene>
    <name evidence="4" type="ORF">H6G81_05595</name>
</gene>
<dbReference type="Pfam" id="PF09587">
    <property type="entry name" value="PGA_cap"/>
    <property type="match status" value="1"/>
</dbReference>
<keyword evidence="2" id="KW-0472">Membrane</keyword>
<name>A0ABR8GLJ2_9CYAN</name>
<keyword evidence="2" id="KW-1133">Transmembrane helix</keyword>
<dbReference type="Proteomes" id="UP000660380">
    <property type="component" value="Unassembled WGS sequence"/>
</dbReference>